<reference evidence="2" key="2">
    <citation type="submission" date="2015-01" db="EMBL/GenBank/DDBJ databases">
        <title>Evolutionary Origins and Diversification of the Mycorrhizal Mutualists.</title>
        <authorList>
            <consortium name="DOE Joint Genome Institute"/>
            <consortium name="Mycorrhizal Genomics Consortium"/>
            <person name="Kohler A."/>
            <person name="Kuo A."/>
            <person name="Nagy L.G."/>
            <person name="Floudas D."/>
            <person name="Copeland A."/>
            <person name="Barry K.W."/>
            <person name="Cichocki N."/>
            <person name="Veneault-Fourrey C."/>
            <person name="LaButti K."/>
            <person name="Lindquist E.A."/>
            <person name="Lipzen A."/>
            <person name="Lundell T."/>
            <person name="Morin E."/>
            <person name="Murat C."/>
            <person name="Riley R."/>
            <person name="Ohm R."/>
            <person name="Sun H."/>
            <person name="Tunlid A."/>
            <person name="Henrissat B."/>
            <person name="Grigoriev I.V."/>
            <person name="Hibbett D.S."/>
            <person name="Martin F."/>
        </authorList>
    </citation>
    <scope>NUCLEOTIDE SEQUENCE [LARGE SCALE GENOMIC DNA]</scope>
    <source>
        <strain evidence="2">F 1598</strain>
    </source>
</reference>
<accession>A0A0C3C884</accession>
<protein>
    <submittedName>
        <fullName evidence="1">Uncharacterized protein</fullName>
    </submittedName>
</protein>
<dbReference type="AlphaFoldDB" id="A0A0C3C884"/>
<gene>
    <name evidence="1" type="ORF">PILCRDRAFT_329027</name>
</gene>
<keyword evidence="2" id="KW-1185">Reference proteome</keyword>
<sequence length="79" mass="9032">MSISRTTKFSVIAHVTGKNYIYKLESYLSCGFCEQWLLIEFGRISLISRTNTWGNTYPRAGILLFLVSVWKLVTHNGNS</sequence>
<dbReference type="HOGENOM" id="CLU_2606850_0_0_1"/>
<dbReference type="Proteomes" id="UP000054166">
    <property type="component" value="Unassembled WGS sequence"/>
</dbReference>
<dbReference type="InParanoid" id="A0A0C3C884"/>
<reference evidence="1 2" key="1">
    <citation type="submission" date="2014-04" db="EMBL/GenBank/DDBJ databases">
        <authorList>
            <consortium name="DOE Joint Genome Institute"/>
            <person name="Kuo A."/>
            <person name="Tarkka M."/>
            <person name="Buscot F."/>
            <person name="Kohler A."/>
            <person name="Nagy L.G."/>
            <person name="Floudas D."/>
            <person name="Copeland A."/>
            <person name="Barry K.W."/>
            <person name="Cichocki N."/>
            <person name="Veneault-Fourrey C."/>
            <person name="LaButti K."/>
            <person name="Lindquist E.A."/>
            <person name="Lipzen A."/>
            <person name="Lundell T."/>
            <person name="Morin E."/>
            <person name="Murat C."/>
            <person name="Sun H."/>
            <person name="Tunlid A."/>
            <person name="Henrissat B."/>
            <person name="Grigoriev I.V."/>
            <person name="Hibbett D.S."/>
            <person name="Martin F."/>
            <person name="Nordberg H.P."/>
            <person name="Cantor M.N."/>
            <person name="Hua S.X."/>
        </authorList>
    </citation>
    <scope>NUCLEOTIDE SEQUENCE [LARGE SCALE GENOMIC DNA]</scope>
    <source>
        <strain evidence="1 2">F 1598</strain>
    </source>
</reference>
<dbReference type="EMBL" id="KN832983">
    <property type="protein sequence ID" value="KIM85912.1"/>
    <property type="molecule type" value="Genomic_DNA"/>
</dbReference>
<name>A0A0C3C884_PILCF</name>
<proteinExistence type="predicted"/>
<evidence type="ECO:0000313" key="2">
    <source>
        <dbReference type="Proteomes" id="UP000054166"/>
    </source>
</evidence>
<organism evidence="1 2">
    <name type="scientific">Piloderma croceum (strain F 1598)</name>
    <dbReference type="NCBI Taxonomy" id="765440"/>
    <lineage>
        <taxon>Eukaryota</taxon>
        <taxon>Fungi</taxon>
        <taxon>Dikarya</taxon>
        <taxon>Basidiomycota</taxon>
        <taxon>Agaricomycotina</taxon>
        <taxon>Agaricomycetes</taxon>
        <taxon>Agaricomycetidae</taxon>
        <taxon>Atheliales</taxon>
        <taxon>Atheliaceae</taxon>
        <taxon>Piloderma</taxon>
    </lineage>
</organism>
<evidence type="ECO:0000313" key="1">
    <source>
        <dbReference type="EMBL" id="KIM85912.1"/>
    </source>
</evidence>